<keyword evidence="8" id="KW-1185">Reference proteome</keyword>
<protein>
    <recommendedName>
        <fullName evidence="6">Pyruvate carboxyltransferase domain-containing protein</fullName>
    </recommendedName>
</protein>
<dbReference type="Gene3D" id="3.30.160.340">
    <property type="match status" value="1"/>
</dbReference>
<dbReference type="PANTHER" id="PTHR10277">
    <property type="entry name" value="HOMOCITRATE SYNTHASE-RELATED"/>
    <property type="match status" value="1"/>
</dbReference>
<dbReference type="InterPro" id="IPR036230">
    <property type="entry name" value="LeuA_allosteric_dom_sf"/>
</dbReference>
<dbReference type="GeneID" id="92814752"/>
<evidence type="ECO:0000256" key="3">
    <source>
        <dbReference type="ARBA" id="ARBA00023211"/>
    </source>
</evidence>
<dbReference type="SMART" id="SM00917">
    <property type="entry name" value="LeuA_dimer"/>
    <property type="match status" value="1"/>
</dbReference>
<proteinExistence type="inferred from homology"/>
<keyword evidence="1" id="KW-0028">Amino-acid biosynthesis</keyword>
<evidence type="ECO:0000313" key="7">
    <source>
        <dbReference type="EMBL" id="EHB92178.1"/>
    </source>
</evidence>
<dbReference type="PROSITE" id="PS50991">
    <property type="entry name" value="PYR_CT"/>
    <property type="match status" value="1"/>
</dbReference>
<dbReference type="PATRIC" id="fig|742725.3.peg.2296"/>
<dbReference type="GO" id="GO:0003852">
    <property type="term" value="F:2-isopropylmalate synthase activity"/>
    <property type="evidence" value="ECO:0007669"/>
    <property type="project" value="InterPro"/>
</dbReference>
<name>G5H9E1_9BACT</name>
<dbReference type="Pfam" id="PF00682">
    <property type="entry name" value="HMGL-like"/>
    <property type="match status" value="1"/>
</dbReference>
<comment type="caution">
    <text evidence="7">The sequence shown here is derived from an EMBL/GenBank/DDBJ whole genome shotgun (WGS) entry which is preliminary data.</text>
</comment>
<feature type="domain" description="Pyruvate carboxyltransferase" evidence="6">
    <location>
        <begin position="2"/>
        <end position="263"/>
    </location>
</feature>
<dbReference type="STRING" id="742725.HMPREF9450_02227"/>
<keyword evidence="3" id="KW-0464">Manganese</keyword>
<evidence type="ECO:0000256" key="5">
    <source>
        <dbReference type="RuleBase" id="RU003523"/>
    </source>
</evidence>
<evidence type="ECO:0000256" key="4">
    <source>
        <dbReference type="ARBA" id="ARBA00023304"/>
    </source>
</evidence>
<dbReference type="InterPro" id="IPR013709">
    <property type="entry name" value="2-isopropylmalate_synth_dimer"/>
</dbReference>
<dbReference type="eggNOG" id="COG0119">
    <property type="taxonomic scope" value="Bacteria"/>
</dbReference>
<dbReference type="InterPro" id="IPR000891">
    <property type="entry name" value="PYR_CT"/>
</dbReference>
<dbReference type="InterPro" id="IPR050073">
    <property type="entry name" value="2-IPM_HCS-like"/>
</dbReference>
<dbReference type="EMBL" id="ADLD01000013">
    <property type="protein sequence ID" value="EHB92178.1"/>
    <property type="molecule type" value="Genomic_DNA"/>
</dbReference>
<evidence type="ECO:0000259" key="6">
    <source>
        <dbReference type="PROSITE" id="PS50991"/>
    </source>
</evidence>
<dbReference type="Gene3D" id="3.20.20.70">
    <property type="entry name" value="Aldolase class I"/>
    <property type="match status" value="1"/>
</dbReference>
<dbReference type="Proteomes" id="UP000006008">
    <property type="component" value="Unassembled WGS sequence"/>
</dbReference>
<dbReference type="InterPro" id="IPR054691">
    <property type="entry name" value="LeuA/HCS_post-cat"/>
</dbReference>
<evidence type="ECO:0000256" key="1">
    <source>
        <dbReference type="ARBA" id="ARBA00022605"/>
    </source>
</evidence>
<dbReference type="SUPFAM" id="SSF51569">
    <property type="entry name" value="Aldolase"/>
    <property type="match status" value="1"/>
</dbReference>
<dbReference type="Pfam" id="PF22617">
    <property type="entry name" value="HCS_D2"/>
    <property type="match status" value="1"/>
</dbReference>
<dbReference type="AlphaFoldDB" id="G5H9E1"/>
<reference evidence="7 8" key="1">
    <citation type="submission" date="2011-08" db="EMBL/GenBank/DDBJ databases">
        <title>The Genome Sequence of Alistipes indistinctus YIT 12060.</title>
        <authorList>
            <consortium name="The Broad Institute Genome Sequencing Platform"/>
            <person name="Earl A."/>
            <person name="Ward D."/>
            <person name="Feldgarden M."/>
            <person name="Gevers D."/>
            <person name="Morotomi M."/>
            <person name="Young S.K."/>
            <person name="Zeng Q."/>
            <person name="Gargeya S."/>
            <person name="Fitzgerald M."/>
            <person name="Haas B."/>
            <person name="Abouelleil A."/>
            <person name="Alvarado L."/>
            <person name="Arachchi H.M."/>
            <person name="Berlin A."/>
            <person name="Brown A."/>
            <person name="Chapman S.B."/>
            <person name="Chen Z."/>
            <person name="Dunbar C."/>
            <person name="Freedman E."/>
            <person name="Gearin G."/>
            <person name="Gellesch M."/>
            <person name="Goldberg J."/>
            <person name="Griggs A."/>
            <person name="Gujja S."/>
            <person name="Heiman D."/>
            <person name="Howarth C."/>
            <person name="Larson L."/>
            <person name="Lui A."/>
            <person name="MacDonald P.J.P."/>
            <person name="Montmayeur A."/>
            <person name="Murphy C."/>
            <person name="Neiman D."/>
            <person name="Pearson M."/>
            <person name="Priest M."/>
            <person name="Roberts A."/>
            <person name="Saif S."/>
            <person name="Shea T."/>
            <person name="Shenoy N."/>
            <person name="Sisk P."/>
            <person name="Stolte C."/>
            <person name="Sykes S."/>
            <person name="Wortman J."/>
            <person name="Nusbaum C."/>
            <person name="Birren B."/>
        </authorList>
    </citation>
    <scope>NUCLEOTIDE SEQUENCE [LARGE SCALE GENOMIC DNA]</scope>
    <source>
        <strain evidence="7 8">YIT 12060</strain>
    </source>
</reference>
<accession>G5H9E1</accession>
<evidence type="ECO:0000313" key="8">
    <source>
        <dbReference type="Proteomes" id="UP000006008"/>
    </source>
</evidence>
<dbReference type="Gene3D" id="1.10.238.260">
    <property type="match status" value="1"/>
</dbReference>
<dbReference type="InterPro" id="IPR013785">
    <property type="entry name" value="Aldolase_TIM"/>
</dbReference>
<keyword evidence="2 5" id="KW-0808">Transferase</keyword>
<dbReference type="GO" id="GO:0009098">
    <property type="term" value="P:L-leucine biosynthetic process"/>
    <property type="evidence" value="ECO:0007669"/>
    <property type="project" value="InterPro"/>
</dbReference>
<comment type="similarity">
    <text evidence="5">Belongs to the alpha-IPM synthase/homocitrate synthase family.</text>
</comment>
<dbReference type="PANTHER" id="PTHR10277:SF57">
    <property type="entry name" value="(R)-CITRAMALATE SYNTHASE CIMA"/>
    <property type="match status" value="1"/>
</dbReference>
<dbReference type="PROSITE" id="PS00815">
    <property type="entry name" value="AIPM_HOMOCIT_SYNTH_1"/>
    <property type="match status" value="1"/>
</dbReference>
<dbReference type="Pfam" id="PF08502">
    <property type="entry name" value="LeuA_dimer"/>
    <property type="match status" value="1"/>
</dbReference>
<dbReference type="SUPFAM" id="SSF110921">
    <property type="entry name" value="2-isopropylmalate synthase LeuA, allosteric (dimerisation) domain"/>
    <property type="match status" value="1"/>
</dbReference>
<dbReference type="InterPro" id="IPR002034">
    <property type="entry name" value="AIPM/Hcit_synth_CS"/>
</dbReference>
<organism evidence="7 8">
    <name type="scientific">Alistipes indistinctus YIT 12060</name>
    <dbReference type="NCBI Taxonomy" id="742725"/>
    <lineage>
        <taxon>Bacteria</taxon>
        <taxon>Pseudomonadati</taxon>
        <taxon>Bacteroidota</taxon>
        <taxon>Bacteroidia</taxon>
        <taxon>Bacteroidales</taxon>
        <taxon>Rikenellaceae</taxon>
        <taxon>Alistipes</taxon>
    </lineage>
</organism>
<dbReference type="HOGENOM" id="CLU_022158_0_1_10"/>
<dbReference type="RefSeq" id="WP_009135033.1">
    <property type="nucleotide sequence ID" value="NZ_CP102250.1"/>
</dbReference>
<gene>
    <name evidence="7" type="ORF">HMPREF9450_02227</name>
</gene>
<keyword evidence="4" id="KW-0100">Branched-chain amino acid biosynthesis</keyword>
<sequence>MIEIMDTTLRDGEQTSGVSFTVREKLSIAKLLLDELHVDRIEIASARVSEGEAESTRLIAAWAREQGFIDRIEVLGFVDGGVSLDWIASSGCRVVNLLAKGSLKHCTYQLRKTPQQHVEDIRTTIAQATGMGIAVNLYLEDWSNGMIHSPQYVFDMMDALSCGPIRRFMIPDTLGILNPDNTYAFCCEMIRRYPDVRFDFHAHNDYDLAVANVMAAVKAGVHGIHTTINGLGERAGNAPLSSVIAVLNDQIKTPNGVVERRINHVSRVVETYTGVHIPANKPVVGENVFTQCAGIHADGDNKDNLYYNDLLPERFGRVREYALGKMSGKANIRKNLDALGIDLDEESMRKVTERIIELGDKKQTVTSDDLPYIIADILRQDVQETRVHILNYNLSLGQGLHPVATLKIRINDADYEETASGDGQYDAFMKALRKIYKGQLGRDFPMLTNYSVTIPPGGRTDAFVQTFISWEYRGQSFKTRGLDADQTEAAIKATLKMLNKIENMQ</sequence>
<evidence type="ECO:0000256" key="2">
    <source>
        <dbReference type="ARBA" id="ARBA00022679"/>
    </source>
</evidence>
<dbReference type="Gene3D" id="3.30.160.740">
    <property type="match status" value="1"/>
</dbReference>